<evidence type="ECO:0000313" key="2">
    <source>
        <dbReference type="EMBL" id="EAW29760.1"/>
    </source>
</evidence>
<dbReference type="InterPro" id="IPR038050">
    <property type="entry name" value="Neuro_actylchol_rec"/>
</dbReference>
<protein>
    <submittedName>
        <fullName evidence="2">Uncharacterized protein</fullName>
    </submittedName>
</protein>
<evidence type="ECO:0000256" key="1">
    <source>
        <dbReference type="SAM" id="Phobius"/>
    </source>
</evidence>
<feature type="transmembrane region" description="Helical" evidence="1">
    <location>
        <begin position="95"/>
        <end position="114"/>
    </location>
</feature>
<comment type="caution">
    <text evidence="2">The sequence shown here is derived from an EMBL/GenBank/DDBJ whole genome shotgun (WGS) entry which is preliminary data.</text>
</comment>
<proteinExistence type="predicted"/>
<dbReference type="EMBL" id="AAVT01000015">
    <property type="protein sequence ID" value="EAW29760.1"/>
    <property type="molecule type" value="Genomic_DNA"/>
</dbReference>
<gene>
    <name evidence="2" type="ORF">GP2143_06923</name>
</gene>
<keyword evidence="3" id="KW-1185">Reference proteome</keyword>
<evidence type="ECO:0000313" key="3">
    <source>
        <dbReference type="Proteomes" id="UP000004931"/>
    </source>
</evidence>
<dbReference type="eggNOG" id="ENOG50334DP">
    <property type="taxonomic scope" value="Bacteria"/>
</dbReference>
<reference evidence="2 3" key="1">
    <citation type="journal article" date="2010" name="J. Bacteriol.">
        <title>Genome sequence of the oligotrophic marine Gammaproteobacterium HTCC2143, isolated from the Oregon Coast.</title>
        <authorList>
            <person name="Oh H.M."/>
            <person name="Kang I."/>
            <person name="Ferriera S."/>
            <person name="Giovannoni S.J."/>
            <person name="Cho J.C."/>
        </authorList>
    </citation>
    <scope>NUCLEOTIDE SEQUENCE [LARGE SCALE GENOMIC DNA]</scope>
    <source>
        <strain evidence="2 3">HTCC2143</strain>
    </source>
</reference>
<organism evidence="2 3">
    <name type="scientific">marine gamma proteobacterium HTCC2143</name>
    <dbReference type="NCBI Taxonomy" id="247633"/>
    <lineage>
        <taxon>Bacteria</taxon>
        <taxon>Pseudomonadati</taxon>
        <taxon>Pseudomonadota</taxon>
        <taxon>Gammaproteobacteria</taxon>
        <taxon>Cellvibrionales</taxon>
        <taxon>Spongiibacteraceae</taxon>
        <taxon>BD1-7 clade</taxon>
    </lineage>
</organism>
<feature type="transmembrane region" description="Helical" evidence="1">
    <location>
        <begin position="51"/>
        <end position="74"/>
    </location>
</feature>
<dbReference type="Gene3D" id="1.20.58.390">
    <property type="entry name" value="Neurotransmitter-gated ion-channel transmembrane domain"/>
    <property type="match status" value="1"/>
</dbReference>
<accession>A0YH91</accession>
<name>A0YH91_9GAMM</name>
<keyword evidence="1" id="KW-0812">Transmembrane</keyword>
<dbReference type="AlphaFoldDB" id="A0YH91"/>
<dbReference type="Proteomes" id="UP000004931">
    <property type="component" value="Unassembled WGS sequence"/>
</dbReference>
<dbReference type="OrthoDB" id="5559128at2"/>
<keyword evidence="1" id="KW-0472">Membrane</keyword>
<sequence length="117" mass="12977">MSVVLLSPAVAGSMGDVRLAIPSTALLTLIFLQQAYHNEIPSLPYLTFLDQLFACSYLIAMGLFALFTWGTNIYSKALDDKKEEAMERIDRVDLIFQYLSVLAIISVATITWVATLN</sequence>
<keyword evidence="1" id="KW-1133">Transmembrane helix</keyword>